<comment type="caution">
    <text evidence="1">The sequence shown here is derived from an EMBL/GenBank/DDBJ whole genome shotgun (WGS) entry which is preliminary data.</text>
</comment>
<evidence type="ECO:0000313" key="1">
    <source>
        <dbReference type="EMBL" id="TCC01336.1"/>
    </source>
</evidence>
<evidence type="ECO:0000313" key="2">
    <source>
        <dbReference type="Proteomes" id="UP000292346"/>
    </source>
</evidence>
<organism evidence="1 2">
    <name type="scientific">Kribbella soli</name>
    <dbReference type="NCBI Taxonomy" id="1124743"/>
    <lineage>
        <taxon>Bacteria</taxon>
        <taxon>Bacillati</taxon>
        <taxon>Actinomycetota</taxon>
        <taxon>Actinomycetes</taxon>
        <taxon>Propionibacteriales</taxon>
        <taxon>Kribbellaceae</taxon>
        <taxon>Kribbella</taxon>
    </lineage>
</organism>
<dbReference type="RefSeq" id="WP_131348479.1">
    <property type="nucleotide sequence ID" value="NZ_SJJZ01000007.1"/>
</dbReference>
<accession>A0A4V2LXU1</accession>
<keyword evidence="2" id="KW-1185">Reference proteome</keyword>
<reference evidence="1 2" key="1">
    <citation type="submission" date="2019-02" db="EMBL/GenBank/DDBJ databases">
        <title>Kribbella capetownensis sp. nov. and Kribbella speibonae sp. nov., isolated from soil.</title>
        <authorList>
            <person name="Curtis S.M."/>
            <person name="Norton I."/>
            <person name="Everest G.J."/>
            <person name="Meyers P.R."/>
        </authorList>
    </citation>
    <scope>NUCLEOTIDE SEQUENCE [LARGE SCALE GENOMIC DNA]</scope>
    <source>
        <strain evidence="1 2">KCTC 29219</strain>
    </source>
</reference>
<sequence>MTGRPKPGLTFERHVEIGKRLLEIRLELMDLLIETSGAYPRTSAFARKLKQALDRVDAARSAGDSACCDDEPRKFCTHVYYGHDLYYPRNDFDRRWSGSTELPHQCGTSYREPVRT</sequence>
<dbReference type="EMBL" id="SJJZ01000007">
    <property type="protein sequence ID" value="TCC01336.1"/>
    <property type="molecule type" value="Genomic_DNA"/>
</dbReference>
<dbReference type="Proteomes" id="UP000292346">
    <property type="component" value="Unassembled WGS sequence"/>
</dbReference>
<proteinExistence type="predicted"/>
<protein>
    <submittedName>
        <fullName evidence="1">Uncharacterized protein</fullName>
    </submittedName>
</protein>
<gene>
    <name evidence="1" type="ORF">E0H45_42205</name>
</gene>
<name>A0A4V2LXU1_9ACTN</name>
<dbReference type="AlphaFoldDB" id="A0A4V2LXU1"/>